<dbReference type="InterPro" id="IPR016292">
    <property type="entry name" value="Epoxide_hydrolase"/>
</dbReference>
<dbReference type="Pfam" id="PF06441">
    <property type="entry name" value="EHN"/>
    <property type="match status" value="1"/>
</dbReference>
<dbReference type="RefSeq" id="WP_089313081.1">
    <property type="nucleotide sequence ID" value="NZ_FZNP01000007.1"/>
</dbReference>
<dbReference type="PIRSF" id="PIRSF001112">
    <property type="entry name" value="Epoxide_hydrolase"/>
    <property type="match status" value="1"/>
</dbReference>
<feature type="active site" description="Nucleophile" evidence="4">
    <location>
        <position position="183"/>
    </location>
</feature>
<dbReference type="PANTHER" id="PTHR21661">
    <property type="entry name" value="EPOXIDE HYDROLASE 1-RELATED"/>
    <property type="match status" value="1"/>
</dbReference>
<protein>
    <submittedName>
        <fullName evidence="6">Epoxide hydrolase</fullName>
    </submittedName>
</protein>
<proteinExistence type="inferred from homology"/>
<feature type="active site" description="Proton donor" evidence="4">
    <location>
        <position position="312"/>
    </location>
</feature>
<dbReference type="EMBL" id="FZNP01000007">
    <property type="protein sequence ID" value="SNR79434.1"/>
    <property type="molecule type" value="Genomic_DNA"/>
</dbReference>
<dbReference type="PRINTS" id="PR00412">
    <property type="entry name" value="EPOXHYDRLASE"/>
</dbReference>
<accession>A0A238Z9M9</accession>
<name>A0A238Z9M9_9ACTN</name>
<evidence type="ECO:0000256" key="2">
    <source>
        <dbReference type="ARBA" id="ARBA00022797"/>
    </source>
</evidence>
<dbReference type="Proteomes" id="UP000198420">
    <property type="component" value="Unassembled WGS sequence"/>
</dbReference>
<dbReference type="InterPro" id="IPR000639">
    <property type="entry name" value="Epox_hydrolase-like"/>
</dbReference>
<dbReference type="InterPro" id="IPR010497">
    <property type="entry name" value="Epoxide_hydro_N"/>
</dbReference>
<dbReference type="PANTHER" id="PTHR21661:SF35">
    <property type="entry name" value="EPOXIDE HYDROLASE"/>
    <property type="match status" value="1"/>
</dbReference>
<evidence type="ECO:0000313" key="6">
    <source>
        <dbReference type="EMBL" id="SNR79434.1"/>
    </source>
</evidence>
<keyword evidence="2" id="KW-0058">Aromatic hydrocarbons catabolism</keyword>
<comment type="similarity">
    <text evidence="1">Belongs to the peptidase S33 family.</text>
</comment>
<dbReference type="AlphaFoldDB" id="A0A238Z9M9"/>
<dbReference type="Gene3D" id="3.40.50.1820">
    <property type="entry name" value="alpha/beta hydrolase"/>
    <property type="match status" value="1"/>
</dbReference>
<organism evidence="6 7">
    <name type="scientific">Actinomadura mexicana</name>
    <dbReference type="NCBI Taxonomy" id="134959"/>
    <lineage>
        <taxon>Bacteria</taxon>
        <taxon>Bacillati</taxon>
        <taxon>Actinomycetota</taxon>
        <taxon>Actinomycetes</taxon>
        <taxon>Streptosporangiales</taxon>
        <taxon>Thermomonosporaceae</taxon>
        <taxon>Actinomadura</taxon>
    </lineage>
</organism>
<dbReference type="InterPro" id="IPR029058">
    <property type="entry name" value="AB_hydrolase_fold"/>
</dbReference>
<feature type="active site" description="Proton acceptor" evidence="4">
    <location>
        <position position="365"/>
    </location>
</feature>
<dbReference type="GO" id="GO:0004301">
    <property type="term" value="F:epoxide hydrolase activity"/>
    <property type="evidence" value="ECO:0007669"/>
    <property type="project" value="TreeGrafter"/>
</dbReference>
<evidence type="ECO:0000256" key="1">
    <source>
        <dbReference type="ARBA" id="ARBA00010088"/>
    </source>
</evidence>
<evidence type="ECO:0000313" key="7">
    <source>
        <dbReference type="Proteomes" id="UP000198420"/>
    </source>
</evidence>
<dbReference type="OrthoDB" id="5171248at2"/>
<keyword evidence="3 6" id="KW-0378">Hydrolase</keyword>
<dbReference type="GO" id="GO:0097176">
    <property type="term" value="P:epoxide metabolic process"/>
    <property type="evidence" value="ECO:0007669"/>
    <property type="project" value="TreeGrafter"/>
</dbReference>
<sequence length="387" mass="43184">MTVLAQTLIRPFKLNIPQAALDDLAARLDITRWPDEAPVPNWTQGVPLAYLKDLAAYWRTGYDWREHEAELNRFPQFITTIDGTDIHFLHIRSPEPDAMPLLITHGWPGSIIEFLDVIGPLVDPRSHGAEPGDAFDLVIPSIPGYSLSGPTPDTGWDVHRVARAWAELMRRLGYHRYGAQGGDWGHAITLELAAVACEQVTAIHLNTLLTLPPDDPAAAAELTTDDWARLNRMLQAEPEMSGYAKIQGTRPQTLAYALTDSPIGQLAWIVEKFMEWTDSARAPEDAVSRDRLLTNVMLYWLTSTAGSSARHYWEAAHPSRVTPTGRSATPTGIAVFAADIARPVRRLAEKDHNIVHWSELPHGGHFAAMEQPGLFTTDVRAFFRRFR</sequence>
<feature type="domain" description="Epoxide hydrolase N-terminal" evidence="5">
    <location>
        <begin position="9"/>
        <end position="114"/>
    </location>
</feature>
<keyword evidence="7" id="KW-1185">Reference proteome</keyword>
<dbReference type="SUPFAM" id="SSF53474">
    <property type="entry name" value="alpha/beta-Hydrolases"/>
    <property type="match status" value="1"/>
</dbReference>
<reference evidence="7" key="1">
    <citation type="submission" date="2017-06" db="EMBL/GenBank/DDBJ databases">
        <authorList>
            <person name="Varghese N."/>
            <person name="Submissions S."/>
        </authorList>
    </citation>
    <scope>NUCLEOTIDE SEQUENCE [LARGE SCALE GENOMIC DNA]</scope>
    <source>
        <strain evidence="7">DSM 44485</strain>
    </source>
</reference>
<evidence type="ECO:0000256" key="4">
    <source>
        <dbReference type="PIRSR" id="PIRSR001112-1"/>
    </source>
</evidence>
<evidence type="ECO:0000259" key="5">
    <source>
        <dbReference type="Pfam" id="PF06441"/>
    </source>
</evidence>
<evidence type="ECO:0000256" key="3">
    <source>
        <dbReference type="ARBA" id="ARBA00022801"/>
    </source>
</evidence>
<gene>
    <name evidence="6" type="ORF">SAMN06265355_10733</name>
</gene>